<dbReference type="PANTHER" id="PTHR42776:SF27">
    <property type="entry name" value="DIPEPTIDYL PEPTIDASE FAMILY MEMBER 6"/>
    <property type="match status" value="1"/>
</dbReference>
<keyword evidence="2" id="KW-0645">Protease</keyword>
<feature type="chain" id="PRO_5004795128" evidence="3">
    <location>
        <begin position="24"/>
        <end position="686"/>
    </location>
</feature>
<dbReference type="PATRIC" id="fig|861299.3.peg.3874"/>
<keyword evidence="2" id="KW-0720">Serine protease</keyword>
<dbReference type="eggNOG" id="COG1506">
    <property type="taxonomic scope" value="Bacteria"/>
</dbReference>
<dbReference type="InParanoid" id="W0RKS0"/>
<keyword evidence="1" id="KW-0378">Hydrolase</keyword>
<dbReference type="Proteomes" id="UP000019151">
    <property type="component" value="Chromosome"/>
</dbReference>
<dbReference type="InterPro" id="IPR011042">
    <property type="entry name" value="6-blade_b-propeller_TolB-like"/>
</dbReference>
<evidence type="ECO:0000256" key="2">
    <source>
        <dbReference type="ARBA" id="ARBA00022825"/>
    </source>
</evidence>
<dbReference type="STRING" id="861299.J421_3819"/>
<dbReference type="GO" id="GO:0006508">
    <property type="term" value="P:proteolysis"/>
    <property type="evidence" value="ECO:0007669"/>
    <property type="project" value="InterPro"/>
</dbReference>
<evidence type="ECO:0000256" key="3">
    <source>
        <dbReference type="SAM" id="SignalP"/>
    </source>
</evidence>
<dbReference type="GO" id="GO:0004252">
    <property type="term" value="F:serine-type endopeptidase activity"/>
    <property type="evidence" value="ECO:0007669"/>
    <property type="project" value="TreeGrafter"/>
</dbReference>
<reference evidence="5 6" key="1">
    <citation type="journal article" date="2014" name="Genome Announc.">
        <title>Genome Sequence and Methylome of Soil Bacterium Gemmatirosa kalamazoonensis KBS708T, a Member of the Rarely Cultivated Gemmatimonadetes Phylum.</title>
        <authorList>
            <person name="Debruyn J.M."/>
            <person name="Radosevich M."/>
            <person name="Wommack K.E."/>
            <person name="Polson S.W."/>
            <person name="Hauser L.J."/>
            <person name="Fawaz M.N."/>
            <person name="Korlach J."/>
            <person name="Tsai Y.C."/>
        </authorList>
    </citation>
    <scope>NUCLEOTIDE SEQUENCE [LARGE SCALE GENOMIC DNA]</scope>
    <source>
        <strain evidence="5 6">KBS708</strain>
    </source>
</reference>
<dbReference type="Pfam" id="PF07676">
    <property type="entry name" value="PD40"/>
    <property type="match status" value="3"/>
</dbReference>
<dbReference type="KEGG" id="gba:J421_3819"/>
<feature type="domain" description="Peptidase S9 prolyl oligopeptidase catalytic" evidence="4">
    <location>
        <begin position="467"/>
        <end position="672"/>
    </location>
</feature>
<dbReference type="SUPFAM" id="SSF53474">
    <property type="entry name" value="alpha/beta-Hydrolases"/>
    <property type="match status" value="1"/>
</dbReference>
<dbReference type="AlphaFoldDB" id="W0RKS0"/>
<keyword evidence="3" id="KW-0732">Signal</keyword>
<dbReference type="Gene3D" id="2.120.10.30">
    <property type="entry name" value="TolB, C-terminal domain"/>
    <property type="match status" value="2"/>
</dbReference>
<proteinExistence type="predicted"/>
<dbReference type="SUPFAM" id="SSF82171">
    <property type="entry name" value="DPP6 N-terminal domain-like"/>
    <property type="match status" value="1"/>
</dbReference>
<dbReference type="eggNOG" id="COG0823">
    <property type="taxonomic scope" value="Bacteria"/>
</dbReference>
<dbReference type="Gene3D" id="3.40.50.1820">
    <property type="entry name" value="alpha/beta hydrolase"/>
    <property type="match status" value="1"/>
</dbReference>
<gene>
    <name evidence="5" type="ORF">J421_3819</name>
</gene>
<dbReference type="EMBL" id="CP007128">
    <property type="protein sequence ID" value="AHG91356.1"/>
    <property type="molecule type" value="Genomic_DNA"/>
</dbReference>
<dbReference type="Pfam" id="PF00326">
    <property type="entry name" value="Peptidase_S9"/>
    <property type="match status" value="1"/>
</dbReference>
<evidence type="ECO:0000256" key="1">
    <source>
        <dbReference type="ARBA" id="ARBA00022801"/>
    </source>
</evidence>
<name>W0RKS0_9BACT</name>
<dbReference type="HOGENOM" id="CLU_008615_2_1_0"/>
<dbReference type="PANTHER" id="PTHR42776">
    <property type="entry name" value="SERINE PEPTIDASE S9 FAMILY MEMBER"/>
    <property type="match status" value="1"/>
</dbReference>
<dbReference type="InterPro" id="IPR001375">
    <property type="entry name" value="Peptidase_S9_cat"/>
</dbReference>
<keyword evidence="6" id="KW-1185">Reference proteome</keyword>
<dbReference type="OrthoDB" id="9812921at2"/>
<dbReference type="RefSeq" id="WP_104022823.1">
    <property type="nucleotide sequence ID" value="NZ_CP007128.1"/>
</dbReference>
<dbReference type="InterPro" id="IPR011659">
    <property type="entry name" value="WD40"/>
</dbReference>
<protein>
    <submittedName>
        <fullName evidence="5">WD40-like beta Propeller containing protein</fullName>
    </submittedName>
</protein>
<evidence type="ECO:0000259" key="4">
    <source>
        <dbReference type="Pfam" id="PF00326"/>
    </source>
</evidence>
<accession>W0RKS0</accession>
<organism evidence="5 6">
    <name type="scientific">Gemmatirosa kalamazoonensis</name>
    <dbReference type="NCBI Taxonomy" id="861299"/>
    <lineage>
        <taxon>Bacteria</taxon>
        <taxon>Pseudomonadati</taxon>
        <taxon>Gemmatimonadota</taxon>
        <taxon>Gemmatimonadia</taxon>
        <taxon>Gemmatimonadales</taxon>
        <taxon>Gemmatimonadaceae</taxon>
        <taxon>Gemmatirosa</taxon>
    </lineage>
</organism>
<dbReference type="InterPro" id="IPR029058">
    <property type="entry name" value="AB_hydrolase_fold"/>
</dbReference>
<evidence type="ECO:0000313" key="5">
    <source>
        <dbReference type="EMBL" id="AHG91356.1"/>
    </source>
</evidence>
<sequence length="686" mass="74347">MPRRLPAAVLAALVSASPLVGHAQGATPRRAITPADYYRLKTVSDPQRSPDGAWVAYTVTSPDSARDRNDSDVWMTSWDGSQSVRLTWSNESESSPRWSPDNRWLAFVSGRQEGKGGQVWLLDRRGGEAQRVTQIKGGVSDVMWSPDGKRLALVVEDETDSLARRDTSERKTPKPIVLDRYAFKSDGGGYLGSSRSHIAVFTIDTRKLDTLTRGLDDDGTPSWSPDGTRIAFVRTTLPEPRHPGGDDLYVVEARAGATPRRLTDFDGDDSGRPAWSPDGTTIVFLRGDSAKYSAYNQNRLATVPADGSAPARLVPTTIDRPVRSPAFAADGRSVWVVVVDDRTQQVARVRLADGAVERVLTGKRVTSAFSAPGGAADGVMAVLSATPDRAPEIFAAERGTLRQLSHQNDSLFAALQLGTTEEFASRSPDGTDVHAVLVRPAGAAPDSKLPLVLFIHGGPNGQDELAFNLQRELFAARGFAVLSVNYRGSNGRGAAYQKAIFADWGHKEVIDLLGAVDAAVTRGIADPNRLGVGGWSYGGILTDYTIATTPRFKAAVSGAGSALQLSMYGSDMYVTQYEQELGAPWEKRDLWLKLSYPFFNANRIKTPTLFMGGDKDFNVPVVGGEQMYQALRTLGVPTQLVVYPGMHHSPSAPSHRVDILQRYVSWFDRWLAPDAGARPVVGAAQR</sequence>
<evidence type="ECO:0000313" key="6">
    <source>
        <dbReference type="Proteomes" id="UP000019151"/>
    </source>
</evidence>
<feature type="signal peptide" evidence="3">
    <location>
        <begin position="1"/>
        <end position="23"/>
    </location>
</feature>